<dbReference type="EMBL" id="LUKF01000002">
    <property type="protein sequence ID" value="KYG70319.1"/>
    <property type="molecule type" value="Genomic_DNA"/>
</dbReference>
<protein>
    <submittedName>
        <fullName evidence="2">Uncharacterized protein</fullName>
    </submittedName>
</protein>
<reference evidence="2 3" key="1">
    <citation type="submission" date="2016-03" db="EMBL/GenBank/DDBJ databases">
        <authorList>
            <person name="Ploux O."/>
        </authorList>
    </citation>
    <scope>NUCLEOTIDE SEQUENCE [LARGE SCALE GENOMIC DNA]</scope>
    <source>
        <strain evidence="2 3">BER2</strain>
    </source>
</reference>
<feature type="chain" id="PRO_5007573825" evidence="1">
    <location>
        <begin position="20"/>
        <end position="149"/>
    </location>
</feature>
<evidence type="ECO:0000256" key="1">
    <source>
        <dbReference type="SAM" id="SignalP"/>
    </source>
</evidence>
<proteinExistence type="predicted"/>
<sequence>MKLLITFALTFLASASSYATIWKCQIRLPNGQASIDELRISFNNRLEEIGVYRPDPFGFGRYKVETLYADFSKNRAGFQVGPCEHDIASVYPESQQIFVQSACKSQEGYSVFVDADFGMKEAGSMITQVQTPTATTARVFRVDACTVDY</sequence>
<dbReference type="AlphaFoldDB" id="A0A150WV21"/>
<feature type="signal peptide" evidence="1">
    <location>
        <begin position="1"/>
        <end position="19"/>
    </location>
</feature>
<name>A0A150WV21_BDEBC</name>
<dbReference type="OrthoDB" id="9824076at2"/>
<gene>
    <name evidence="2" type="ORF">AZI85_14360</name>
</gene>
<comment type="caution">
    <text evidence="2">The sequence shown here is derived from an EMBL/GenBank/DDBJ whole genome shotgun (WGS) entry which is preliminary data.</text>
</comment>
<dbReference type="Proteomes" id="UP000075391">
    <property type="component" value="Unassembled WGS sequence"/>
</dbReference>
<organism evidence="2 3">
    <name type="scientific">Bdellovibrio bacteriovorus</name>
    <dbReference type="NCBI Taxonomy" id="959"/>
    <lineage>
        <taxon>Bacteria</taxon>
        <taxon>Pseudomonadati</taxon>
        <taxon>Bdellovibrionota</taxon>
        <taxon>Bdellovibrionia</taxon>
        <taxon>Bdellovibrionales</taxon>
        <taxon>Pseudobdellovibrionaceae</taxon>
        <taxon>Bdellovibrio</taxon>
    </lineage>
</organism>
<evidence type="ECO:0000313" key="3">
    <source>
        <dbReference type="Proteomes" id="UP000075391"/>
    </source>
</evidence>
<evidence type="ECO:0000313" key="2">
    <source>
        <dbReference type="EMBL" id="KYG70319.1"/>
    </source>
</evidence>
<keyword evidence="1" id="KW-0732">Signal</keyword>
<accession>A0A150WV21</accession>
<dbReference type="RefSeq" id="WP_063242798.1">
    <property type="nucleotide sequence ID" value="NZ_LUKF01000002.1"/>
</dbReference>